<dbReference type="AlphaFoldDB" id="A0AAF0IM28"/>
<comment type="function">
    <text evidence="5">Involved in ribosomal large subunit assembly.</text>
</comment>
<gene>
    <name evidence="7" type="primary">RRS1</name>
    <name evidence="7" type="ORF">MBRA1_000250</name>
</gene>
<keyword evidence="8" id="KW-1185">Reference proteome</keyword>
<comment type="subcellular location">
    <subcellularLocation>
        <location evidence="1 5">Nucleus</location>
    </subcellularLocation>
</comment>
<dbReference type="InterPro" id="IPR007023">
    <property type="entry name" value="Ribosom_reg"/>
</dbReference>
<evidence type="ECO:0000256" key="6">
    <source>
        <dbReference type="SAM" id="MobiDB-lite"/>
    </source>
</evidence>
<dbReference type="GO" id="GO:0042254">
    <property type="term" value="P:ribosome biogenesis"/>
    <property type="evidence" value="ECO:0007669"/>
    <property type="project" value="UniProtKB-KW"/>
</dbReference>
<evidence type="ECO:0000256" key="1">
    <source>
        <dbReference type="ARBA" id="ARBA00004123"/>
    </source>
</evidence>
<comment type="similarity">
    <text evidence="2 5">Belongs to the RRS1 family.</text>
</comment>
<dbReference type="GO" id="GO:0005634">
    <property type="term" value="C:nucleus"/>
    <property type="evidence" value="ECO:0007669"/>
    <property type="project" value="UniProtKB-SubCell"/>
</dbReference>
<sequence>MADVSTEVDMGETPLQLDLGLLASFDYNPLNVKKYKKDREALLQERARNATQHLVNAIFQLPITRNPSYGPLATLPPFTSLLPREKPLPKPKPLTKWEKFARKKGITKKRKDRMVYDEERKEWVPRWGYQGANKSLENQWLVEVPTGAEDEFRPDKEAAKKRKEARKKNEMQHQRNLARAEGATAAAAPAAPSKKAGALGSGIAARAARRAELEADVLRAKSSTASLGRFDRTLEGEAKPRGVKRTFRPNEIDPHAERASNLALLSKIDKDGANLNVRKAIKHASNAQGSKAMVQRSEKERAQKRRK</sequence>
<keyword evidence="4 5" id="KW-0539">Nucleus</keyword>
<feature type="compositionally biased region" description="Low complexity" evidence="6">
    <location>
        <begin position="177"/>
        <end position="203"/>
    </location>
</feature>
<feature type="region of interest" description="Disordered" evidence="6">
    <location>
        <begin position="231"/>
        <end position="253"/>
    </location>
</feature>
<evidence type="ECO:0000313" key="7">
    <source>
        <dbReference type="EMBL" id="WFC93629.1"/>
    </source>
</evidence>
<evidence type="ECO:0000256" key="3">
    <source>
        <dbReference type="ARBA" id="ARBA00022517"/>
    </source>
</evidence>
<reference evidence="7" key="1">
    <citation type="submission" date="2023-03" db="EMBL/GenBank/DDBJ databases">
        <title>Mating type loci evolution in Malassezia.</title>
        <authorList>
            <person name="Coelho M.A."/>
        </authorList>
    </citation>
    <scope>NUCLEOTIDE SEQUENCE</scope>
    <source>
        <strain evidence="7">CBS 14135</strain>
    </source>
</reference>
<keyword evidence="3 5" id="KW-0690">Ribosome biogenesis</keyword>
<evidence type="ECO:0000256" key="5">
    <source>
        <dbReference type="RuleBase" id="RU364132"/>
    </source>
</evidence>
<protein>
    <recommendedName>
        <fullName evidence="5">Ribosome biogenesis regulatory protein</fullName>
    </recommendedName>
</protein>
<feature type="region of interest" description="Disordered" evidence="6">
    <location>
        <begin position="283"/>
        <end position="307"/>
    </location>
</feature>
<dbReference type="Proteomes" id="UP001216638">
    <property type="component" value="Chromosome 1"/>
</dbReference>
<proteinExistence type="inferred from homology"/>
<feature type="region of interest" description="Disordered" evidence="6">
    <location>
        <begin position="147"/>
        <end position="203"/>
    </location>
</feature>
<accession>A0AAF0IM28</accession>
<evidence type="ECO:0000256" key="4">
    <source>
        <dbReference type="ARBA" id="ARBA00023242"/>
    </source>
</evidence>
<dbReference type="Pfam" id="PF04939">
    <property type="entry name" value="RRS1"/>
    <property type="match status" value="1"/>
</dbReference>
<evidence type="ECO:0000256" key="2">
    <source>
        <dbReference type="ARBA" id="ARBA00010077"/>
    </source>
</evidence>
<evidence type="ECO:0000313" key="8">
    <source>
        <dbReference type="Proteomes" id="UP001216638"/>
    </source>
</evidence>
<feature type="compositionally biased region" description="Basic and acidic residues" evidence="6">
    <location>
        <begin position="231"/>
        <end position="240"/>
    </location>
</feature>
<dbReference type="EMBL" id="CP119951">
    <property type="protein sequence ID" value="WFC93629.1"/>
    <property type="molecule type" value="Genomic_DNA"/>
</dbReference>
<organism evidence="7 8">
    <name type="scientific">Malassezia brasiliensis</name>
    <dbReference type="NCBI Taxonomy" id="1821822"/>
    <lineage>
        <taxon>Eukaryota</taxon>
        <taxon>Fungi</taxon>
        <taxon>Dikarya</taxon>
        <taxon>Basidiomycota</taxon>
        <taxon>Ustilaginomycotina</taxon>
        <taxon>Malasseziomycetes</taxon>
        <taxon>Malasseziales</taxon>
        <taxon>Malasseziaceae</taxon>
        <taxon>Malassezia</taxon>
    </lineage>
</organism>
<name>A0AAF0IM28_9BASI</name>